<evidence type="ECO:0000259" key="1">
    <source>
        <dbReference type="PROSITE" id="PS51186"/>
    </source>
</evidence>
<dbReference type="PANTHER" id="PTHR43792:SF1">
    <property type="entry name" value="N-ACETYLTRANSFERASE DOMAIN-CONTAINING PROTEIN"/>
    <property type="match status" value="1"/>
</dbReference>
<dbReference type="SUPFAM" id="SSF55729">
    <property type="entry name" value="Acyl-CoA N-acyltransferases (Nat)"/>
    <property type="match status" value="1"/>
</dbReference>
<organism evidence="2">
    <name type="scientific">hydrothermal vent metagenome</name>
    <dbReference type="NCBI Taxonomy" id="652676"/>
    <lineage>
        <taxon>unclassified sequences</taxon>
        <taxon>metagenomes</taxon>
        <taxon>ecological metagenomes</taxon>
    </lineage>
</organism>
<dbReference type="PROSITE" id="PS51186">
    <property type="entry name" value="GNAT"/>
    <property type="match status" value="1"/>
</dbReference>
<dbReference type="PANTHER" id="PTHR43792">
    <property type="entry name" value="GNAT FAMILY, PUTATIVE (AFU_ORTHOLOGUE AFUA_3G00765)-RELATED-RELATED"/>
    <property type="match status" value="1"/>
</dbReference>
<dbReference type="InterPro" id="IPR051531">
    <property type="entry name" value="N-acetyltransferase"/>
</dbReference>
<proteinExistence type="predicted"/>
<reference evidence="2" key="1">
    <citation type="submission" date="2018-06" db="EMBL/GenBank/DDBJ databases">
        <authorList>
            <person name="Zhirakovskaya E."/>
        </authorList>
    </citation>
    <scope>NUCLEOTIDE SEQUENCE</scope>
</reference>
<feature type="domain" description="N-acetyltransferase" evidence="1">
    <location>
        <begin position="10"/>
        <end position="170"/>
    </location>
</feature>
<dbReference type="EMBL" id="UOEO01000027">
    <property type="protein sequence ID" value="VAW15254.1"/>
    <property type="molecule type" value="Genomic_DNA"/>
</dbReference>
<dbReference type="Gene3D" id="3.40.630.30">
    <property type="match status" value="1"/>
</dbReference>
<dbReference type="GO" id="GO:0016747">
    <property type="term" value="F:acyltransferase activity, transferring groups other than amino-acyl groups"/>
    <property type="evidence" value="ECO:0007669"/>
    <property type="project" value="InterPro"/>
</dbReference>
<protein>
    <recommendedName>
        <fullName evidence="1">N-acetyltransferase domain-containing protein</fullName>
    </recommendedName>
</protein>
<accession>A0A3B0U374</accession>
<gene>
    <name evidence="2" type="ORF">MNBD_ALPHA12-365</name>
</gene>
<name>A0A3B0U374_9ZZZZ</name>
<dbReference type="Pfam" id="PF13302">
    <property type="entry name" value="Acetyltransf_3"/>
    <property type="match status" value="1"/>
</dbReference>
<dbReference type="InterPro" id="IPR016181">
    <property type="entry name" value="Acyl_CoA_acyltransferase"/>
</dbReference>
<dbReference type="InterPro" id="IPR000182">
    <property type="entry name" value="GNAT_dom"/>
</dbReference>
<sequence>MPDTIATKRLRLRAPDLADAAALQQLANNKTIHKFLARLPHPYTKEHALDFITNLARTKDEHAYAILTRSGEFIGVIGLHLNRDNGPELGYWLGQPYWGQGYASEAARALVSAASQAGYSTIFARSISANKGSICVLAKVGFVQTAEGIDNCGQHQGVCVARFRWEKSHE</sequence>
<dbReference type="AlphaFoldDB" id="A0A3B0U374"/>
<evidence type="ECO:0000313" key="2">
    <source>
        <dbReference type="EMBL" id="VAW15254.1"/>
    </source>
</evidence>